<evidence type="ECO:0000256" key="4">
    <source>
        <dbReference type="ARBA" id="ARBA00022801"/>
    </source>
</evidence>
<comment type="caution">
    <text evidence="13">The sequence shown here is derived from an EMBL/GenBank/DDBJ whole genome shotgun (WGS) entry which is preliminary data.</text>
</comment>
<dbReference type="Pfam" id="PF25597">
    <property type="entry name" value="SH3_retrovirus"/>
    <property type="match status" value="1"/>
</dbReference>
<dbReference type="Proteomes" id="UP000077202">
    <property type="component" value="Unassembled WGS sequence"/>
</dbReference>
<keyword evidence="7" id="KW-0695">RNA-directed DNA polymerase</keyword>
<keyword evidence="10" id="KW-0511">Multifunctional enzyme</keyword>
<proteinExistence type="predicted"/>
<dbReference type="GO" id="GO:0006310">
    <property type="term" value="P:DNA recombination"/>
    <property type="evidence" value="ECO:0007669"/>
    <property type="project" value="UniProtKB-KW"/>
</dbReference>
<keyword evidence="8" id="KW-0239">DNA-directed DNA polymerase</keyword>
<dbReference type="GO" id="GO:0046872">
    <property type="term" value="F:metal ion binding"/>
    <property type="evidence" value="ECO:0007669"/>
    <property type="project" value="UniProtKB-KW"/>
</dbReference>
<keyword evidence="5" id="KW-0460">Magnesium</keyword>
<evidence type="ECO:0000313" key="13">
    <source>
        <dbReference type="EMBL" id="OAE31482.1"/>
    </source>
</evidence>
<dbReference type="EMBL" id="LVLJ01001084">
    <property type="protein sequence ID" value="OAE31482.1"/>
    <property type="molecule type" value="Genomic_DNA"/>
</dbReference>
<feature type="domain" description="Reverse transcriptase Ty1/copia-type" evidence="11">
    <location>
        <begin position="242"/>
        <end position="298"/>
    </location>
</feature>
<keyword evidence="8" id="KW-0548">Nucleotidyltransferase</keyword>
<evidence type="ECO:0000256" key="5">
    <source>
        <dbReference type="ARBA" id="ARBA00022842"/>
    </source>
</evidence>
<dbReference type="GO" id="GO:0015074">
    <property type="term" value="P:DNA integration"/>
    <property type="evidence" value="ECO:0007669"/>
    <property type="project" value="UniProtKB-KW"/>
</dbReference>
<dbReference type="Pfam" id="PF07727">
    <property type="entry name" value="RVT_2"/>
    <property type="match status" value="1"/>
</dbReference>
<sequence length="358" mass="40869">MKAHKRKNLYILKGSTILGEPNATTSLEYETRLWHACLGHMREKGMCGSTLFHTSLKSLSLLRSGKPKLRLREEKSAISYKTPFEMWHKRNDDYSYLRVFGCDAYAHLSKESRTKLDPKATKCIFLGYQRDVKGYRLWDPVGDKLIVSRDVSFNGSRLSKEGEIVNPATNEGHLSSPNTIEGEIYHEISHDGPLGAAPQMTGEAEEQDFALEEIHEEQHIAVLEKLDWDAAMQKEMKSLHDNQTWELVELPNGKRAIYCKWVYAVKDGSTDAVEKIFKARLVAKGFEQRKGIDYTEGFIRSAYDPCVYMKRVSNTSFGLILLVLYVDDMLIAAKDRYEIIKLKVQLSSKFNMKDLGLA</sequence>
<evidence type="ECO:0000256" key="8">
    <source>
        <dbReference type="ARBA" id="ARBA00022932"/>
    </source>
</evidence>
<organism evidence="13 14">
    <name type="scientific">Marchantia polymorpha subsp. ruderalis</name>
    <dbReference type="NCBI Taxonomy" id="1480154"/>
    <lineage>
        <taxon>Eukaryota</taxon>
        <taxon>Viridiplantae</taxon>
        <taxon>Streptophyta</taxon>
        <taxon>Embryophyta</taxon>
        <taxon>Marchantiophyta</taxon>
        <taxon>Marchantiopsida</taxon>
        <taxon>Marchantiidae</taxon>
        <taxon>Marchantiales</taxon>
        <taxon>Marchantiaceae</taxon>
        <taxon>Marchantia</taxon>
    </lineage>
</organism>
<evidence type="ECO:0000256" key="10">
    <source>
        <dbReference type="ARBA" id="ARBA00023268"/>
    </source>
</evidence>
<keyword evidence="2" id="KW-0479">Metal-binding</keyword>
<evidence type="ECO:0000256" key="9">
    <source>
        <dbReference type="ARBA" id="ARBA00023172"/>
    </source>
</evidence>
<protein>
    <submittedName>
        <fullName evidence="13">Uncharacterized protein</fullName>
    </submittedName>
</protein>
<evidence type="ECO:0000256" key="7">
    <source>
        <dbReference type="ARBA" id="ARBA00022918"/>
    </source>
</evidence>
<dbReference type="GO" id="GO:0016787">
    <property type="term" value="F:hydrolase activity"/>
    <property type="evidence" value="ECO:0007669"/>
    <property type="project" value="UniProtKB-KW"/>
</dbReference>
<name>A0A176WGL9_MARPO</name>
<evidence type="ECO:0000259" key="12">
    <source>
        <dbReference type="Pfam" id="PF25597"/>
    </source>
</evidence>
<dbReference type="InterPro" id="IPR039537">
    <property type="entry name" value="Retrotran_Ty1/copia-like"/>
</dbReference>
<dbReference type="GO" id="GO:0003964">
    <property type="term" value="F:RNA-directed DNA polymerase activity"/>
    <property type="evidence" value="ECO:0007669"/>
    <property type="project" value="UniProtKB-KW"/>
</dbReference>
<dbReference type="InterPro" id="IPR013103">
    <property type="entry name" value="RVT_2"/>
</dbReference>
<evidence type="ECO:0000256" key="3">
    <source>
        <dbReference type="ARBA" id="ARBA00022759"/>
    </source>
</evidence>
<evidence type="ECO:0000256" key="1">
    <source>
        <dbReference type="ARBA" id="ARBA00022722"/>
    </source>
</evidence>
<keyword evidence="8" id="KW-0808">Transferase</keyword>
<dbReference type="GO" id="GO:0004519">
    <property type="term" value="F:endonuclease activity"/>
    <property type="evidence" value="ECO:0007669"/>
    <property type="project" value="UniProtKB-KW"/>
</dbReference>
<dbReference type="AlphaFoldDB" id="A0A176WGL9"/>
<keyword evidence="1" id="KW-0540">Nuclease</keyword>
<keyword evidence="4" id="KW-0378">Hydrolase</keyword>
<keyword evidence="3" id="KW-0255">Endonuclease</keyword>
<dbReference type="PANTHER" id="PTHR42648:SF11">
    <property type="entry name" value="TRANSPOSON TY4-P GAG-POL POLYPROTEIN"/>
    <property type="match status" value="1"/>
</dbReference>
<evidence type="ECO:0000256" key="2">
    <source>
        <dbReference type="ARBA" id="ARBA00022723"/>
    </source>
</evidence>
<keyword evidence="9" id="KW-0233">DNA recombination</keyword>
<evidence type="ECO:0000313" key="14">
    <source>
        <dbReference type="Proteomes" id="UP000077202"/>
    </source>
</evidence>
<reference evidence="13" key="1">
    <citation type="submission" date="2016-03" db="EMBL/GenBank/DDBJ databases">
        <title>Mechanisms controlling the formation of the plant cell surface in tip-growing cells are functionally conserved among land plants.</title>
        <authorList>
            <person name="Honkanen S."/>
            <person name="Jones V.A."/>
            <person name="Morieri G."/>
            <person name="Champion C."/>
            <person name="Hetherington A.J."/>
            <person name="Kelly S."/>
            <person name="Saint-Marcoux D."/>
            <person name="Proust H."/>
            <person name="Prescott H."/>
            <person name="Dolan L."/>
        </authorList>
    </citation>
    <scope>NUCLEOTIDE SEQUENCE [LARGE SCALE GENOMIC DNA]</scope>
    <source>
        <tissue evidence="13">Whole gametophyte</tissue>
    </source>
</reference>
<gene>
    <name evidence="13" type="ORF">AXG93_1670s1000</name>
</gene>
<feature type="domain" description="Retroviral polymerase SH3-like" evidence="12">
    <location>
        <begin position="102"/>
        <end position="157"/>
    </location>
</feature>
<keyword evidence="6" id="KW-0229">DNA integration</keyword>
<evidence type="ECO:0000259" key="11">
    <source>
        <dbReference type="Pfam" id="PF07727"/>
    </source>
</evidence>
<keyword evidence="14" id="KW-1185">Reference proteome</keyword>
<accession>A0A176WGL9</accession>
<dbReference type="InterPro" id="IPR057670">
    <property type="entry name" value="SH3_retrovirus"/>
</dbReference>
<dbReference type="PANTHER" id="PTHR42648">
    <property type="entry name" value="TRANSPOSASE, PUTATIVE-RELATED"/>
    <property type="match status" value="1"/>
</dbReference>
<dbReference type="GO" id="GO:0003887">
    <property type="term" value="F:DNA-directed DNA polymerase activity"/>
    <property type="evidence" value="ECO:0007669"/>
    <property type="project" value="UniProtKB-KW"/>
</dbReference>
<evidence type="ECO:0000256" key="6">
    <source>
        <dbReference type="ARBA" id="ARBA00022908"/>
    </source>
</evidence>